<comment type="caution">
    <text evidence="1">The sequence shown here is derived from an EMBL/GenBank/DDBJ whole genome shotgun (WGS) entry which is preliminary data.</text>
</comment>
<proteinExistence type="predicted"/>
<sequence>MAKSAKMQLVELIDTALSNKTISKAEVVALTKAQEGLSKHQSDTMIASKLKTELSLLGAQQKLSPQLVDLLTWLSKSYLGWGRRGMGITNLFV</sequence>
<dbReference type="OrthoDB" id="2296629at2"/>
<accession>A0A0R2MDL7</accession>
<dbReference type="InterPro" id="IPR015046">
    <property type="entry name" value="LciA_Immunity-like"/>
</dbReference>
<evidence type="ECO:0008006" key="3">
    <source>
        <dbReference type="Google" id="ProtNLM"/>
    </source>
</evidence>
<evidence type="ECO:0000313" key="1">
    <source>
        <dbReference type="EMBL" id="KRO11782.1"/>
    </source>
</evidence>
<protein>
    <recommendedName>
        <fullName evidence="3">Bacteriocin immunity protein</fullName>
    </recommendedName>
</protein>
<keyword evidence="2" id="KW-1185">Reference proteome</keyword>
<dbReference type="EMBL" id="JQCL01000051">
    <property type="protein sequence ID" value="KRO11782.1"/>
    <property type="molecule type" value="Genomic_DNA"/>
</dbReference>
<gene>
    <name evidence="1" type="ORF">IV64_GL002172</name>
</gene>
<organism evidence="1 2">
    <name type="scientific">Lactiplantibacillus xiangfangensis</name>
    <dbReference type="NCBI Taxonomy" id="942150"/>
    <lineage>
        <taxon>Bacteria</taxon>
        <taxon>Bacillati</taxon>
        <taxon>Bacillota</taxon>
        <taxon>Bacilli</taxon>
        <taxon>Lactobacillales</taxon>
        <taxon>Lactobacillaceae</taxon>
        <taxon>Lactiplantibacillus</taxon>
    </lineage>
</organism>
<dbReference type="PATRIC" id="fig|942150.3.peg.2270"/>
<dbReference type="Proteomes" id="UP000051783">
    <property type="component" value="Unassembled WGS sequence"/>
</dbReference>
<reference evidence="1 2" key="1">
    <citation type="journal article" date="2015" name="Genome Announc.">
        <title>Expanding the biotechnology potential of lactobacilli through comparative genomics of 213 strains and associated genera.</title>
        <authorList>
            <person name="Sun Z."/>
            <person name="Harris H.M."/>
            <person name="McCann A."/>
            <person name="Guo C."/>
            <person name="Argimon S."/>
            <person name="Zhang W."/>
            <person name="Yang X."/>
            <person name="Jeffery I.B."/>
            <person name="Cooney J.C."/>
            <person name="Kagawa T.F."/>
            <person name="Liu W."/>
            <person name="Song Y."/>
            <person name="Salvetti E."/>
            <person name="Wrobel A."/>
            <person name="Rasinkangas P."/>
            <person name="Parkhill J."/>
            <person name="Rea M.C."/>
            <person name="O'Sullivan O."/>
            <person name="Ritari J."/>
            <person name="Douillard F.P."/>
            <person name="Paul Ross R."/>
            <person name="Yang R."/>
            <person name="Briner A.E."/>
            <person name="Felis G.E."/>
            <person name="de Vos W.M."/>
            <person name="Barrangou R."/>
            <person name="Klaenhammer T.R."/>
            <person name="Caufield P.W."/>
            <person name="Cui Y."/>
            <person name="Zhang H."/>
            <person name="O'Toole P.W."/>
        </authorList>
    </citation>
    <scope>NUCLEOTIDE SEQUENCE [LARGE SCALE GENOMIC DNA]</scope>
    <source>
        <strain evidence="1 2">LMG 26013</strain>
    </source>
</reference>
<dbReference type="AlphaFoldDB" id="A0A0R2MDL7"/>
<dbReference type="RefSeq" id="WP_057705912.1">
    <property type="nucleotide sequence ID" value="NZ_JQCL01000051.1"/>
</dbReference>
<dbReference type="GO" id="GO:0030153">
    <property type="term" value="P:bacteriocin immunity"/>
    <property type="evidence" value="ECO:0007669"/>
    <property type="project" value="InterPro"/>
</dbReference>
<evidence type="ECO:0000313" key="2">
    <source>
        <dbReference type="Proteomes" id="UP000051783"/>
    </source>
</evidence>
<name>A0A0R2MDL7_9LACO</name>
<dbReference type="Pfam" id="PF08951">
    <property type="entry name" value="EntA_Immun"/>
    <property type="match status" value="1"/>
</dbReference>